<evidence type="ECO:0000256" key="3">
    <source>
        <dbReference type="ARBA" id="ARBA00009337"/>
    </source>
</evidence>
<dbReference type="PANTHER" id="PTHR43867">
    <property type="entry name" value="CELLULOSE SYNTHASE CATALYTIC SUBUNIT A [UDP-FORMING]"/>
    <property type="match status" value="1"/>
</dbReference>
<name>A0ABU8XVK1_9PROT</name>
<proteinExistence type="inferred from homology"/>
<keyword evidence="7 14" id="KW-0328">Glycosyltransferase</keyword>
<dbReference type="InterPro" id="IPR050321">
    <property type="entry name" value="Glycosyltr_2/OpgH_subfam"/>
</dbReference>
<comment type="subcellular location">
    <subcellularLocation>
        <location evidence="1">Cell inner membrane</location>
        <topology evidence="1">Multi-pass membrane protein</topology>
    </subcellularLocation>
</comment>
<dbReference type="GO" id="GO:0016757">
    <property type="term" value="F:glycosyltransferase activity"/>
    <property type="evidence" value="ECO:0007669"/>
    <property type="project" value="UniProtKB-KW"/>
</dbReference>
<dbReference type="Pfam" id="PF13632">
    <property type="entry name" value="Glyco_trans_2_3"/>
    <property type="match status" value="1"/>
</dbReference>
<keyword evidence="8 14" id="KW-0808">Transferase</keyword>
<dbReference type="NCBIfam" id="NF003962">
    <property type="entry name" value="PRK05454.2-5"/>
    <property type="match status" value="1"/>
</dbReference>
<keyword evidence="10 12" id="KW-1133">Transmembrane helix</keyword>
<evidence type="ECO:0000256" key="9">
    <source>
        <dbReference type="ARBA" id="ARBA00022692"/>
    </source>
</evidence>
<evidence type="ECO:0000313" key="15">
    <source>
        <dbReference type="Proteomes" id="UP001375743"/>
    </source>
</evidence>
<gene>
    <name evidence="14" type="primary">mdoH</name>
    <name evidence="14" type="ORF">U1T56_18805</name>
</gene>
<dbReference type="EMBL" id="JBBLZC010000023">
    <property type="protein sequence ID" value="MEK0085207.1"/>
    <property type="molecule type" value="Genomic_DNA"/>
</dbReference>
<evidence type="ECO:0000256" key="7">
    <source>
        <dbReference type="ARBA" id="ARBA00022676"/>
    </source>
</evidence>
<evidence type="ECO:0000256" key="5">
    <source>
        <dbReference type="ARBA" id="ARBA00022475"/>
    </source>
</evidence>
<dbReference type="InterPro" id="IPR001173">
    <property type="entry name" value="Glyco_trans_2-like"/>
</dbReference>
<dbReference type="PANTHER" id="PTHR43867:SF5">
    <property type="entry name" value="GLUCANS BIOSYNTHESIS GLUCOSYLTRANSFERASE H"/>
    <property type="match status" value="1"/>
</dbReference>
<evidence type="ECO:0000256" key="4">
    <source>
        <dbReference type="ARBA" id="ARBA00020585"/>
    </source>
</evidence>
<comment type="pathway">
    <text evidence="2">Glycan metabolism; osmoregulated periplasmic glucan (OPG) biosynthesis.</text>
</comment>
<evidence type="ECO:0000256" key="12">
    <source>
        <dbReference type="SAM" id="Phobius"/>
    </source>
</evidence>
<evidence type="ECO:0000256" key="6">
    <source>
        <dbReference type="ARBA" id="ARBA00022519"/>
    </source>
</evidence>
<feature type="transmembrane region" description="Helical" evidence="12">
    <location>
        <begin position="428"/>
        <end position="453"/>
    </location>
</feature>
<dbReference type="RefSeq" id="WP_418161056.1">
    <property type="nucleotide sequence ID" value="NZ_JBBLZC010000023.1"/>
</dbReference>
<evidence type="ECO:0000256" key="10">
    <source>
        <dbReference type="ARBA" id="ARBA00022989"/>
    </source>
</evidence>
<evidence type="ECO:0000256" key="11">
    <source>
        <dbReference type="ARBA" id="ARBA00023136"/>
    </source>
</evidence>
<keyword evidence="9 12" id="KW-0812">Transmembrane</keyword>
<keyword evidence="11 12" id="KW-0472">Membrane</keyword>
<evidence type="ECO:0000256" key="8">
    <source>
        <dbReference type="ARBA" id="ARBA00022679"/>
    </source>
</evidence>
<feature type="transmembrane region" description="Helical" evidence="12">
    <location>
        <begin position="25"/>
        <end position="46"/>
    </location>
</feature>
<dbReference type="SUPFAM" id="SSF53448">
    <property type="entry name" value="Nucleotide-diphospho-sugar transferases"/>
    <property type="match status" value="1"/>
</dbReference>
<feature type="domain" description="Glycosyltransferase 2-like" evidence="13">
    <location>
        <begin position="209"/>
        <end position="398"/>
    </location>
</feature>
<comment type="similarity">
    <text evidence="3">Belongs to the glycosyltransferase 2 family. OpgH subfamily.</text>
</comment>
<keyword evidence="15" id="KW-1185">Reference proteome</keyword>
<feature type="transmembrane region" description="Helical" evidence="12">
    <location>
        <begin position="465"/>
        <end position="486"/>
    </location>
</feature>
<dbReference type="NCBIfam" id="NF003958">
    <property type="entry name" value="PRK05454.2-1"/>
    <property type="match status" value="1"/>
</dbReference>
<dbReference type="InterPro" id="IPR029044">
    <property type="entry name" value="Nucleotide-diphossugar_trans"/>
</dbReference>
<evidence type="ECO:0000259" key="13">
    <source>
        <dbReference type="Pfam" id="PF13632"/>
    </source>
</evidence>
<protein>
    <recommendedName>
        <fullName evidence="4">Glucans biosynthesis glucosyltransferase H</fullName>
    </recommendedName>
</protein>
<sequence length="624" mass="67727">MNDLAPPPLDADLRAEQQALRRRRLLLAVLVTATIAGALLAMIRLLGGDGALGPADLVLLACFAAMLPWNVLGFWNAAIGFLLLRTSRDPVARVLPAARAPMAGPIRARVAILMPVHNEDPERVLRHLEATVASLDATGEGRAFEVFLLSDTRIPALAEREEALFARWRARHPWPERLHYRRRADNLGHKTGNLWEWLEREGERFDQMLVLDADSVMSGTAILRLVRIMAARPEIGILQQLVVGLPNPSPFARLFQFGMRHGMRAYTMGSAWWQGDCGPYWGHNALIRIAPFMAHCRLPVLPGGPPLGGRILSHDQVEAVLMRRAGWQVRVVPEEDGSFEENPPTLSDFIKRDLRWCQGNWQYLHLLGCPGLHALGRLQLALAILMYVSGPAWILFSLVGFGRAILGDTAPAAPATPLLGVPGTWEGWALLVAMLVLVWAPKLAGVLQILLLGRLRRAYGGAGRVLVSAVVEILFSLVLAPIVAFAQTLFVLGMSTGRAIRWEAQLRDPRCLSWGEAWRGLRGQTLFGAALGAATWWLAPEGVLPWAVLFCLPLLLAVPFAVVTSWASLGQVLMRLGIGAVPEEIDSPAVVAAAGHALWPPPITAGAVTGGGAIVGALAAPPMD</sequence>
<dbReference type="Gene3D" id="3.90.550.10">
    <property type="entry name" value="Spore Coat Polysaccharide Biosynthesis Protein SpsA, Chain A"/>
    <property type="match status" value="1"/>
</dbReference>
<evidence type="ECO:0000313" key="14">
    <source>
        <dbReference type="EMBL" id="MEK0085207.1"/>
    </source>
</evidence>
<dbReference type="Proteomes" id="UP001375743">
    <property type="component" value="Unassembled WGS sequence"/>
</dbReference>
<keyword evidence="5" id="KW-1003">Cell membrane</keyword>
<comment type="caution">
    <text evidence="14">The sequence shown here is derived from an EMBL/GenBank/DDBJ whole genome shotgun (WGS) entry which is preliminary data.</text>
</comment>
<keyword evidence="6" id="KW-0997">Cell inner membrane</keyword>
<feature type="transmembrane region" description="Helical" evidence="12">
    <location>
        <begin position="380"/>
        <end position="401"/>
    </location>
</feature>
<accession>A0ABU8XVK1</accession>
<organism evidence="14 15">
    <name type="scientific">Benzoatithermus flavus</name>
    <dbReference type="NCBI Taxonomy" id="3108223"/>
    <lineage>
        <taxon>Bacteria</taxon>
        <taxon>Pseudomonadati</taxon>
        <taxon>Pseudomonadota</taxon>
        <taxon>Alphaproteobacteria</taxon>
        <taxon>Geminicoccales</taxon>
        <taxon>Geminicoccaceae</taxon>
        <taxon>Benzoatithermus</taxon>
    </lineage>
</organism>
<evidence type="ECO:0000256" key="1">
    <source>
        <dbReference type="ARBA" id="ARBA00004429"/>
    </source>
</evidence>
<feature type="transmembrane region" description="Helical" evidence="12">
    <location>
        <begin position="58"/>
        <end position="84"/>
    </location>
</feature>
<reference evidence="14 15" key="1">
    <citation type="submission" date="2024-01" db="EMBL/GenBank/DDBJ databases">
        <title>Multi-omics insights into the function and evolution of sodium benzoate biodegradation pathways in Benzoatithermus flavus gen. nov., sp. nov. from hot spring.</title>
        <authorList>
            <person name="Hu C.-J."/>
            <person name="Li W.-J."/>
        </authorList>
    </citation>
    <scope>NUCLEOTIDE SEQUENCE [LARGE SCALE GENOMIC DNA]</scope>
    <source>
        <strain evidence="14 15">SYSU G07066</strain>
    </source>
</reference>
<evidence type="ECO:0000256" key="2">
    <source>
        <dbReference type="ARBA" id="ARBA00005001"/>
    </source>
</evidence>
<feature type="transmembrane region" description="Helical" evidence="12">
    <location>
        <begin position="546"/>
        <end position="569"/>
    </location>
</feature>